<evidence type="ECO:0000313" key="3">
    <source>
        <dbReference type="EMBL" id="CDF91769.1"/>
    </source>
</evidence>
<evidence type="ECO:0000313" key="4">
    <source>
        <dbReference type="Proteomes" id="UP000019375"/>
    </source>
</evidence>
<dbReference type="InterPro" id="IPR003169">
    <property type="entry name" value="GYF"/>
</dbReference>
<keyword evidence="4" id="KW-1185">Reference proteome</keyword>
<evidence type="ECO:0000259" key="2">
    <source>
        <dbReference type="PROSITE" id="PS50829"/>
    </source>
</evidence>
<dbReference type="Pfam" id="PF02213">
    <property type="entry name" value="GYF"/>
    <property type="match status" value="1"/>
</dbReference>
<organism evidence="3 4">
    <name type="scientific">Zygosaccharomyces bailii (strain CLIB 213 / ATCC 58445 / CBS 680 / BCRC 21525 / NBRC 1098 / NCYC 1416 / NRRL Y-2227)</name>
    <dbReference type="NCBI Taxonomy" id="1333698"/>
    <lineage>
        <taxon>Eukaryota</taxon>
        <taxon>Fungi</taxon>
        <taxon>Dikarya</taxon>
        <taxon>Ascomycota</taxon>
        <taxon>Saccharomycotina</taxon>
        <taxon>Saccharomycetes</taxon>
        <taxon>Saccharomycetales</taxon>
        <taxon>Saccharomycetaceae</taxon>
        <taxon>Zygosaccharomyces</taxon>
    </lineage>
</organism>
<feature type="compositionally biased region" description="Basic and acidic residues" evidence="1">
    <location>
        <begin position="13"/>
        <end position="22"/>
    </location>
</feature>
<dbReference type="PANTHER" id="PTHR13138:SF3">
    <property type="entry name" value="CD2 ANTIGEN CYTOPLASMIC TAIL-BINDING PROTEIN 2"/>
    <property type="match status" value="1"/>
</dbReference>
<dbReference type="AlphaFoldDB" id="A0A8J2TDS0"/>
<dbReference type="InterPro" id="IPR035445">
    <property type="entry name" value="GYF-like_dom_sf"/>
</dbReference>
<reference evidence="4" key="1">
    <citation type="journal article" date="2013" name="Genome Announc.">
        <title>Genome sequence of the food spoilage yeast Zygosaccharomyces bailii CLIB 213(T).</title>
        <authorList>
            <person name="Galeote V."/>
            <person name="Bigey F."/>
            <person name="Devillers H."/>
            <person name="Neuveglise C."/>
            <person name="Dequin S."/>
        </authorList>
    </citation>
    <scope>NUCLEOTIDE SEQUENCE [LARGE SCALE GENOMIC DNA]</scope>
    <source>
        <strain evidence="4">CLIB 213 / ATCC 58445 / CBS 680 / CCRC 21525 / NBRC 1098 / NCYC 1416 / NRRL Y-2227</strain>
    </source>
</reference>
<gene>
    <name evidence="3" type="ORF">BN860_00628g</name>
</gene>
<feature type="compositionally biased region" description="Polar residues" evidence="1">
    <location>
        <begin position="98"/>
        <end position="107"/>
    </location>
</feature>
<accession>A0A8J2TDS0</accession>
<dbReference type="Proteomes" id="UP000019375">
    <property type="component" value="Unassembled WGS sequence"/>
</dbReference>
<feature type="compositionally biased region" description="Low complexity" evidence="1">
    <location>
        <begin position="1"/>
        <end position="12"/>
    </location>
</feature>
<evidence type="ECO:0000256" key="1">
    <source>
        <dbReference type="SAM" id="MobiDB-lite"/>
    </source>
</evidence>
<feature type="compositionally biased region" description="Acidic residues" evidence="1">
    <location>
        <begin position="56"/>
        <end position="65"/>
    </location>
</feature>
<dbReference type="SMART" id="SM00444">
    <property type="entry name" value="GYF"/>
    <property type="match status" value="1"/>
</dbReference>
<sequence>MDSYDLDSILSLDKNKRTHDRDSEDSEPDEVGFSKVGRFTKRQRRDQVSFNGYESDSFDEDDSDDDMGRGNAQKRKDSANDSIPASDRENEDQGSAPPDQSINNLDGENSKLAEDSVPLEAFNIEEENKHGSFDADGNYIRARNDEHDASNDQDQWIEDVKDVSGALASQKTYERMVRQKEDEQRRKGRHYMIHEALSRLQYFVKSSDTVLTALARFNQLRNCGEPERYIINAINFVTEVTDILQRKGIKDVYELTRLELRNLAKEESIAEPVIDNYKTKLWSFKWIEKPDVVHGLYTNYQMQYWKENYFHNKVIIKFFDEPDLPSNWMLVDCVNFM</sequence>
<dbReference type="GO" id="GO:0005682">
    <property type="term" value="C:U5 snRNP"/>
    <property type="evidence" value="ECO:0007669"/>
    <property type="project" value="InterPro"/>
</dbReference>
<dbReference type="SUPFAM" id="SSF55277">
    <property type="entry name" value="GYF domain"/>
    <property type="match status" value="1"/>
</dbReference>
<name>A0A8J2TDS0_ZYGB2</name>
<proteinExistence type="predicted"/>
<protein>
    <submittedName>
        <fullName evidence="3">ZYBA0S14-00628g1_1</fullName>
    </submittedName>
</protein>
<dbReference type="Gene3D" id="3.30.1490.40">
    <property type="match status" value="1"/>
</dbReference>
<feature type="region of interest" description="Disordered" evidence="1">
    <location>
        <begin position="1"/>
        <end position="109"/>
    </location>
</feature>
<dbReference type="PANTHER" id="PTHR13138">
    <property type="entry name" value="PROTEIN LIN1"/>
    <property type="match status" value="1"/>
</dbReference>
<dbReference type="EMBL" id="HG316467">
    <property type="protein sequence ID" value="CDF91769.1"/>
    <property type="molecule type" value="Genomic_DNA"/>
</dbReference>
<dbReference type="OrthoDB" id="331341at2759"/>
<dbReference type="InterPro" id="IPR039905">
    <property type="entry name" value="CD2BP2/Lin1"/>
</dbReference>
<feature type="domain" description="GYF" evidence="2">
    <location>
        <begin position="279"/>
        <end position="337"/>
    </location>
</feature>
<dbReference type="PROSITE" id="PS50829">
    <property type="entry name" value="GYF"/>
    <property type="match status" value="1"/>
</dbReference>